<feature type="compositionally biased region" description="Low complexity" evidence="1">
    <location>
        <begin position="647"/>
        <end position="659"/>
    </location>
</feature>
<proteinExistence type="predicted"/>
<feature type="compositionally biased region" description="Polar residues" evidence="1">
    <location>
        <begin position="605"/>
        <end position="620"/>
    </location>
</feature>
<dbReference type="Proteomes" id="UP000023152">
    <property type="component" value="Unassembled WGS sequence"/>
</dbReference>
<gene>
    <name evidence="2" type="ORF">RFI_26984</name>
</gene>
<feature type="region of interest" description="Disordered" evidence="1">
    <location>
        <begin position="192"/>
        <end position="213"/>
    </location>
</feature>
<evidence type="ECO:0000256" key="1">
    <source>
        <dbReference type="SAM" id="MobiDB-lite"/>
    </source>
</evidence>
<feature type="region of interest" description="Disordered" evidence="1">
    <location>
        <begin position="600"/>
        <end position="688"/>
    </location>
</feature>
<dbReference type="AlphaFoldDB" id="X6MAB4"/>
<evidence type="ECO:0000313" key="2">
    <source>
        <dbReference type="EMBL" id="ETO10392.1"/>
    </source>
</evidence>
<protein>
    <submittedName>
        <fullName evidence="2">Uncharacterized protein</fullName>
    </submittedName>
</protein>
<feature type="compositionally biased region" description="Low complexity" evidence="1">
    <location>
        <begin position="263"/>
        <end position="297"/>
    </location>
</feature>
<feature type="compositionally biased region" description="Low complexity" evidence="1">
    <location>
        <begin position="306"/>
        <end position="323"/>
    </location>
</feature>
<accession>X6MAB4</accession>
<comment type="caution">
    <text evidence="2">The sequence shown here is derived from an EMBL/GenBank/DDBJ whole genome shotgun (WGS) entry which is preliminary data.</text>
</comment>
<feature type="region of interest" description="Disordered" evidence="1">
    <location>
        <begin position="402"/>
        <end position="441"/>
    </location>
</feature>
<feature type="compositionally biased region" description="Polar residues" evidence="1">
    <location>
        <begin position="672"/>
        <end position="688"/>
    </location>
</feature>
<keyword evidence="3" id="KW-1185">Reference proteome</keyword>
<organism evidence="2 3">
    <name type="scientific">Reticulomyxa filosa</name>
    <dbReference type="NCBI Taxonomy" id="46433"/>
    <lineage>
        <taxon>Eukaryota</taxon>
        <taxon>Sar</taxon>
        <taxon>Rhizaria</taxon>
        <taxon>Retaria</taxon>
        <taxon>Foraminifera</taxon>
        <taxon>Monothalamids</taxon>
        <taxon>Reticulomyxidae</taxon>
        <taxon>Reticulomyxa</taxon>
    </lineage>
</organism>
<reference evidence="2 3" key="1">
    <citation type="journal article" date="2013" name="Curr. Biol.">
        <title>The Genome of the Foraminiferan Reticulomyxa filosa.</title>
        <authorList>
            <person name="Glockner G."/>
            <person name="Hulsmann N."/>
            <person name="Schleicher M."/>
            <person name="Noegel A.A."/>
            <person name="Eichinger L."/>
            <person name="Gallinger C."/>
            <person name="Pawlowski J."/>
            <person name="Sierra R."/>
            <person name="Euteneuer U."/>
            <person name="Pillet L."/>
            <person name="Moustafa A."/>
            <person name="Platzer M."/>
            <person name="Groth M."/>
            <person name="Szafranski K."/>
            <person name="Schliwa M."/>
        </authorList>
    </citation>
    <scope>NUCLEOTIDE SEQUENCE [LARGE SCALE GENOMIC DNA]</scope>
</reference>
<dbReference type="EMBL" id="ASPP01023496">
    <property type="protein sequence ID" value="ETO10392.1"/>
    <property type="molecule type" value="Genomic_DNA"/>
</dbReference>
<name>X6MAB4_RETFI</name>
<evidence type="ECO:0000313" key="3">
    <source>
        <dbReference type="Proteomes" id="UP000023152"/>
    </source>
</evidence>
<sequence length="775" mass="87548">MLDLTNILQTECNFNRFGPLFAEYNLNFAPDVASTDRKLMFSVFIREIRAFLQMCHVLEDYCYLWAQNGSSPVGLTNSHNAEETIHCQLVIMTISPNDIFAPNASASPSVASQLAPIDSVQALPNAIVAATTTTTAVAAAITIAPAATANADAPSLRRATPSAAAAAAANDDSMFAYPTAPETGLESLASKRNNGAAAKPASKKGSAEKQRRAAKGTEVYIFVQLSTGKLFYLSQFVNLCNNLVRQNIEEIHAKKKKNQNHLAPPNTNKNMNTTANSNPNSNSNAHMVMNMNMNMGTNRDKGQYPNNHNSNDNNNNNNNGNANMSVHEVDDSMEEIILSRKSQERRQKTSAASIQSSKAVHAFDLDEEWLIEHRPHRVAEAKEQHHDSDNDVAVDMQTPRGFLPTQVKSSPKKKQLTVPDSVNMTQRGHSQRANHLSNPDNFLQRNDADQSFAKPKPKSITTAKPNETLVIEEDDDDLFQNDAKKKFCIVYRKCHRQMELDDALVGRKTTAKRTHIPNARQDQDHVAAQQYRNQMDRASHARNAYPKPPYRYTKDDVDDTLELILPETDPELYGNFEDDRNVTRTTDRSYHEVVDFMHRRPSNPLLENSQRSQLTPTQKVDQIADRIRNRNQGGAAKRSLHQDRNQSEQQQYENDYQQQMNRARKAPRRDYQQNTTNRTTPARTDQFSIPGNSSLSSCCSQILFGPLFLVVVVSKSIFLKKTKSFSTFQLVLMCSHQICPHFQKVFTYYLFQIQPFYFKRYFIDSKLYLLAFQRT</sequence>
<feature type="compositionally biased region" description="Low complexity" evidence="1">
    <location>
        <begin position="195"/>
        <end position="204"/>
    </location>
</feature>
<feature type="compositionally biased region" description="Polar residues" evidence="1">
    <location>
        <begin position="418"/>
        <end position="441"/>
    </location>
</feature>
<feature type="region of interest" description="Disordered" evidence="1">
    <location>
        <begin position="255"/>
        <end position="325"/>
    </location>
</feature>